<accession>A0ABC8RWV2</accession>
<dbReference type="Proteomes" id="UP001642360">
    <property type="component" value="Unassembled WGS sequence"/>
</dbReference>
<dbReference type="InterPro" id="IPR011990">
    <property type="entry name" value="TPR-like_helical_dom_sf"/>
</dbReference>
<dbReference type="Gene3D" id="1.25.40.10">
    <property type="entry name" value="Tetratricopeptide repeat domain"/>
    <property type="match status" value="1"/>
</dbReference>
<keyword evidence="2" id="KW-1185">Reference proteome</keyword>
<dbReference type="PANTHER" id="PTHR23327">
    <property type="entry name" value="RING FINGER PROTEIN 127"/>
    <property type="match status" value="1"/>
</dbReference>
<sequence length="239" mass="26802">MSSGEASSSGLSLEGLDDVEEFPWVNDGEGSSMSWERFSDVYDLMQMGNKAFRANRFDEAINCYSRAHNIKRGDPIILSNRCATYLRSSQFLKQRPPSASEYRPLSGLDPTIHAGLALKDAEKVMSIRINSITSYILKAHALILVRSLTEVLDSHNYNRQFSAITRSILKMSSGEASSSGLSLEGLDDVEEFPWVNDGEGSSMSWERFSDVYDLMQMGNKAFRANRFDEVKPFLTQLLL</sequence>
<dbReference type="EMBL" id="CAUOFW020001724">
    <property type="protein sequence ID" value="CAK9148035.1"/>
    <property type="molecule type" value="Genomic_DNA"/>
</dbReference>
<gene>
    <name evidence="1" type="ORF">ILEXP_LOCUS15962</name>
</gene>
<organism evidence="1 2">
    <name type="scientific">Ilex paraguariensis</name>
    <name type="common">yerba mate</name>
    <dbReference type="NCBI Taxonomy" id="185542"/>
    <lineage>
        <taxon>Eukaryota</taxon>
        <taxon>Viridiplantae</taxon>
        <taxon>Streptophyta</taxon>
        <taxon>Embryophyta</taxon>
        <taxon>Tracheophyta</taxon>
        <taxon>Spermatophyta</taxon>
        <taxon>Magnoliopsida</taxon>
        <taxon>eudicotyledons</taxon>
        <taxon>Gunneridae</taxon>
        <taxon>Pentapetalae</taxon>
        <taxon>asterids</taxon>
        <taxon>campanulids</taxon>
        <taxon>Aquifoliales</taxon>
        <taxon>Aquifoliaceae</taxon>
        <taxon>Ilex</taxon>
    </lineage>
</organism>
<name>A0ABC8RWV2_9AQUA</name>
<dbReference type="PANTHER" id="PTHR23327:SF42">
    <property type="entry name" value="LON PEPTIDASE N-TERMINAL DOMAIN AND RING FINGER PROTEIN C14F5.10C"/>
    <property type="match status" value="1"/>
</dbReference>
<proteinExistence type="predicted"/>
<evidence type="ECO:0000313" key="2">
    <source>
        <dbReference type="Proteomes" id="UP001642360"/>
    </source>
</evidence>
<reference evidence="1 2" key="1">
    <citation type="submission" date="2024-02" db="EMBL/GenBank/DDBJ databases">
        <authorList>
            <person name="Vignale AGUSTIN F."/>
            <person name="Sosa J E."/>
            <person name="Modenutti C."/>
        </authorList>
    </citation>
    <scope>NUCLEOTIDE SEQUENCE [LARGE SCALE GENOMIC DNA]</scope>
</reference>
<comment type="caution">
    <text evidence="1">The sequence shown here is derived from an EMBL/GenBank/DDBJ whole genome shotgun (WGS) entry which is preliminary data.</text>
</comment>
<dbReference type="AlphaFoldDB" id="A0ABC8RWV2"/>
<protein>
    <submittedName>
        <fullName evidence="1">Uncharacterized protein</fullName>
    </submittedName>
</protein>
<dbReference type="SUPFAM" id="SSF48452">
    <property type="entry name" value="TPR-like"/>
    <property type="match status" value="1"/>
</dbReference>
<evidence type="ECO:0000313" key="1">
    <source>
        <dbReference type="EMBL" id="CAK9148035.1"/>
    </source>
</evidence>